<name>A0A844Z3R2_9SPHN</name>
<evidence type="ECO:0008006" key="5">
    <source>
        <dbReference type="Google" id="ProtNLM"/>
    </source>
</evidence>
<organism evidence="3 4">
    <name type="scientific">Pontixanthobacter aestiaquae</name>
    <dbReference type="NCBI Taxonomy" id="1509367"/>
    <lineage>
        <taxon>Bacteria</taxon>
        <taxon>Pseudomonadati</taxon>
        <taxon>Pseudomonadota</taxon>
        <taxon>Alphaproteobacteria</taxon>
        <taxon>Sphingomonadales</taxon>
        <taxon>Erythrobacteraceae</taxon>
        <taxon>Pontixanthobacter</taxon>
    </lineage>
</organism>
<comment type="caution">
    <text evidence="3">The sequence shown here is derived from an EMBL/GenBank/DDBJ whole genome shotgun (WGS) entry which is preliminary data.</text>
</comment>
<evidence type="ECO:0000313" key="3">
    <source>
        <dbReference type="EMBL" id="MXO82368.1"/>
    </source>
</evidence>
<protein>
    <recommendedName>
        <fullName evidence="5">VPLPA-CTERM protein sorting domain-containing protein</fullName>
    </recommendedName>
</protein>
<keyword evidence="1" id="KW-0812">Transmembrane</keyword>
<evidence type="ECO:0000256" key="2">
    <source>
        <dbReference type="SAM" id="SignalP"/>
    </source>
</evidence>
<proteinExistence type="predicted"/>
<dbReference type="RefSeq" id="WP_160612789.1">
    <property type="nucleotide sequence ID" value="NZ_JAUFQM010000001.1"/>
</dbReference>
<dbReference type="AlphaFoldDB" id="A0A844Z3R2"/>
<feature type="transmembrane region" description="Helical" evidence="1">
    <location>
        <begin position="196"/>
        <end position="215"/>
    </location>
</feature>
<dbReference type="OrthoDB" id="7408584at2"/>
<keyword evidence="4" id="KW-1185">Reference proteome</keyword>
<feature type="chain" id="PRO_5032307355" description="VPLPA-CTERM protein sorting domain-containing protein" evidence="2">
    <location>
        <begin position="26"/>
        <end position="224"/>
    </location>
</feature>
<keyword evidence="1" id="KW-0472">Membrane</keyword>
<evidence type="ECO:0000313" key="4">
    <source>
        <dbReference type="Proteomes" id="UP000460290"/>
    </source>
</evidence>
<keyword evidence="2" id="KW-0732">Signal</keyword>
<feature type="signal peptide" evidence="2">
    <location>
        <begin position="1"/>
        <end position="25"/>
    </location>
</feature>
<evidence type="ECO:0000256" key="1">
    <source>
        <dbReference type="SAM" id="Phobius"/>
    </source>
</evidence>
<reference evidence="3 4" key="1">
    <citation type="submission" date="2019-12" db="EMBL/GenBank/DDBJ databases">
        <title>Genomic-based taxomic classification of the family Erythrobacteraceae.</title>
        <authorList>
            <person name="Xu L."/>
        </authorList>
    </citation>
    <scope>NUCLEOTIDE SEQUENCE [LARGE SCALE GENOMIC DNA]</scope>
    <source>
        <strain evidence="3 4">KCTC 42006</strain>
    </source>
</reference>
<dbReference type="Proteomes" id="UP000460290">
    <property type="component" value="Unassembled WGS sequence"/>
</dbReference>
<keyword evidence="1" id="KW-1133">Transmembrane helix</keyword>
<dbReference type="EMBL" id="WTYZ01000001">
    <property type="protein sequence ID" value="MXO82368.1"/>
    <property type="molecule type" value="Genomic_DNA"/>
</dbReference>
<sequence>MVSWTRNIALAAAAPVAMISVAASASTIDYDVSDATDSGCSHGLWTNSVGSGCDRRYSFQDGTKFTQDTDAGTATFTGTAINGSGKVAKLDLSFSGFQDALTGNQDYKAGGGTYNPSTMDFYSSASGTITIGGKKYTVNPRDPLAGNTTVQIGAGTNDKTGDFGGSAWLNILNPHGWSIPHWDINFDLARTPGTPVPAPGGAALFGLALIGLWAGRRRRSLAAA</sequence>
<gene>
    <name evidence="3" type="ORF">GRI35_03125</name>
</gene>
<accession>A0A844Z3R2</accession>